<dbReference type="EMBL" id="CM000913">
    <property type="protein sequence ID" value="EFG07855.1"/>
    <property type="molecule type" value="Genomic_DNA"/>
</dbReference>
<dbReference type="Proteomes" id="UP000002357">
    <property type="component" value="Chromosome"/>
</dbReference>
<accession>E2PVE1</accession>
<dbReference type="InterPro" id="IPR011990">
    <property type="entry name" value="TPR-like_helical_dom_sf"/>
</dbReference>
<organism evidence="1 2">
    <name type="scientific">Streptomyces clavuligerus</name>
    <dbReference type="NCBI Taxonomy" id="1901"/>
    <lineage>
        <taxon>Bacteria</taxon>
        <taxon>Bacillati</taxon>
        <taxon>Actinomycetota</taxon>
        <taxon>Actinomycetes</taxon>
        <taxon>Kitasatosporales</taxon>
        <taxon>Streptomycetaceae</taxon>
        <taxon>Streptomyces</taxon>
    </lineage>
</organism>
<protein>
    <submittedName>
        <fullName evidence="1">Uncharacterized protein</fullName>
    </submittedName>
</protein>
<gene>
    <name evidence="1" type="ORF">SCLAV_2783</name>
</gene>
<evidence type="ECO:0000313" key="1">
    <source>
        <dbReference type="EMBL" id="EFG07855.1"/>
    </source>
</evidence>
<sequence length="460" mass="49594">MPSQRRSGPCGEENSASVWAVGTGKSPGFGYVRGSCGYFGRVSNLAFIGALAEKGYTQSGVAEAVNEVLRARGHEGTVGDRTVRTWVTGSTRWPHRRQREALEAVFGCTVEELGFEAPVRRHPTSARESTVKRRTFVSTVTGTAAVPVAALCAGAPPSVGTSDVIRLRNGLDSLAELDDTKGGHESLERAALAGAAEALELQKRSATQRTRRRLFSVAADYTGSAAWSALDSRQSERASNLLHQALYLTGMAQDAVAELCVWNLCSILARQQGDYAKAVDAALAAQSTLSAKRDPFLMSLAHARTAIGHSHTGGRHEALRSMGYAQEALDKAGDRPRPSWVAFYGRGELAALDSCVRAELGDFAEAEAASHHALVAIPSNFRRNRAMATMRLALAQLHQGDIDQACATTSEVFELLRGVPFPGRLRSLLGDFHRGLADLAPGSYIAQEWRDRYRSEWSRA</sequence>
<keyword evidence="2" id="KW-1185">Reference proteome</keyword>
<proteinExistence type="predicted"/>
<evidence type="ECO:0000313" key="2">
    <source>
        <dbReference type="Proteomes" id="UP000002357"/>
    </source>
</evidence>
<dbReference type="SUPFAM" id="SSF48452">
    <property type="entry name" value="TPR-like"/>
    <property type="match status" value="1"/>
</dbReference>
<dbReference type="STRING" id="1901.BB341_14620"/>
<dbReference type="Gene3D" id="1.25.40.10">
    <property type="entry name" value="Tetratricopeptide repeat domain"/>
    <property type="match status" value="1"/>
</dbReference>
<reference evidence="1 2" key="1">
    <citation type="journal article" date="2010" name="Genome Biol. Evol.">
        <title>The sequence of a 1.8-mb bacterial linear plasmid reveals a rich evolutionary reservoir of secondary metabolic pathways.</title>
        <authorList>
            <person name="Medema M.H."/>
            <person name="Trefzer A."/>
            <person name="Kovalchuk A."/>
            <person name="van den Berg M."/>
            <person name="Mueller U."/>
            <person name="Heijne W."/>
            <person name="Wu L."/>
            <person name="Alam M.T."/>
            <person name="Ronning C.M."/>
            <person name="Nierman W.C."/>
            <person name="Bovenberg R.A.L."/>
            <person name="Breitling R."/>
            <person name="Takano E."/>
        </authorList>
    </citation>
    <scope>NUCLEOTIDE SEQUENCE [LARGE SCALE GENOMIC DNA]</scope>
    <source>
        <strain evidence="2">ATCC 27064 / DSM 738 / JCM 4710 / NBRC 13307 / NCIMB 12785 / NRRL 3585 / VKM Ac-602</strain>
    </source>
</reference>
<name>E2PVE1_STRCL</name>
<dbReference type="eggNOG" id="COG0457">
    <property type="taxonomic scope" value="Bacteria"/>
</dbReference>
<dbReference type="AlphaFoldDB" id="E2PVE1"/>